<proteinExistence type="predicted"/>
<dbReference type="Proteomes" id="UP000248330">
    <property type="component" value="Unassembled WGS sequence"/>
</dbReference>
<evidence type="ECO:0000256" key="1">
    <source>
        <dbReference type="SAM" id="Phobius"/>
    </source>
</evidence>
<name>A0A318EI79_9GAMM</name>
<keyword evidence="1" id="KW-0472">Membrane</keyword>
<dbReference type="OrthoDB" id="5296662at2"/>
<evidence type="ECO:0000313" key="3">
    <source>
        <dbReference type="Proteomes" id="UP000248330"/>
    </source>
</evidence>
<protein>
    <submittedName>
        <fullName evidence="2">Type IV pilus assembly protein PilW</fullName>
    </submittedName>
</protein>
<accession>A0A318EI79</accession>
<dbReference type="InterPro" id="IPR032092">
    <property type="entry name" value="PilW"/>
</dbReference>
<evidence type="ECO:0000313" key="2">
    <source>
        <dbReference type="EMBL" id="PXV68424.1"/>
    </source>
</evidence>
<keyword evidence="1" id="KW-1133">Transmembrane helix</keyword>
<dbReference type="Pfam" id="PF16074">
    <property type="entry name" value="PilW"/>
    <property type="match status" value="1"/>
</dbReference>
<keyword evidence="1" id="KW-0812">Transmembrane</keyword>
<dbReference type="Pfam" id="PF07963">
    <property type="entry name" value="N_methyl"/>
    <property type="match status" value="1"/>
</dbReference>
<dbReference type="InterPro" id="IPR012902">
    <property type="entry name" value="N_methyl_site"/>
</dbReference>
<reference evidence="2 3" key="1">
    <citation type="submission" date="2018-04" db="EMBL/GenBank/DDBJ databases">
        <title>Genomic Encyclopedia of Type Strains, Phase IV (KMG-IV): sequencing the most valuable type-strain genomes for metagenomic binning, comparative biology and taxonomic classification.</title>
        <authorList>
            <person name="Goeker M."/>
        </authorList>
    </citation>
    <scope>NUCLEOTIDE SEQUENCE [LARGE SCALE GENOMIC DNA]</scope>
    <source>
        <strain evidence="2 3">DSM 104150</strain>
    </source>
</reference>
<dbReference type="GO" id="GO:0043683">
    <property type="term" value="P:type IV pilus assembly"/>
    <property type="evidence" value="ECO:0007669"/>
    <property type="project" value="InterPro"/>
</dbReference>
<dbReference type="EMBL" id="QICN01000004">
    <property type="protein sequence ID" value="PXV68424.1"/>
    <property type="molecule type" value="Genomic_DNA"/>
</dbReference>
<dbReference type="AlphaFoldDB" id="A0A318EI79"/>
<sequence>MTRSARSQRGFGLVELMIALLLGLMVIGGVTSVFLSNKQSYRSNTALSQVQEGSRIAFELLARDIRQAGLTGCGNNRVAVVLNDAEDDWWSDFAVAVRGYEGAPSGTGAPAPANLVAAEDSIVLKGLEDLGVSIESHNAPSAQFPLNATTNNICAGDIVFVCDPVQAAVVQVTGPAVAACGANTTVVHNTGNTQTPGNCTTNLTYNPLDPNGANCGSQCNNGPNAQCYTYGSNSQIAKASAVFWYIGTNPVGGRSLYRQRRDTRNNNFITEEMVRNVSSMQLQYLVDNANYVNATAVPPAAWTAVNPPRITAVRVTLTLEGDERFTGTNATSAGDVDRKIERSYTASVTIRNRVN</sequence>
<organism evidence="2 3">
    <name type="scientific">Sinimarinibacterium flocculans</name>
    <dbReference type="NCBI Taxonomy" id="985250"/>
    <lineage>
        <taxon>Bacteria</taxon>
        <taxon>Pseudomonadati</taxon>
        <taxon>Pseudomonadota</taxon>
        <taxon>Gammaproteobacteria</taxon>
        <taxon>Nevskiales</taxon>
        <taxon>Nevskiaceae</taxon>
        <taxon>Sinimarinibacterium</taxon>
    </lineage>
</organism>
<gene>
    <name evidence="2" type="ORF">C8D93_104120</name>
</gene>
<keyword evidence="3" id="KW-1185">Reference proteome</keyword>
<feature type="transmembrane region" description="Helical" evidence="1">
    <location>
        <begin position="12"/>
        <end position="35"/>
    </location>
</feature>
<comment type="caution">
    <text evidence="2">The sequence shown here is derived from an EMBL/GenBank/DDBJ whole genome shotgun (WGS) entry which is preliminary data.</text>
</comment>